<dbReference type="EnsemblMetazoa" id="G24751.1">
    <property type="protein sequence ID" value="G24751.1:cds"/>
    <property type="gene ID" value="G24751"/>
</dbReference>
<feature type="region of interest" description="Disordered" evidence="1">
    <location>
        <begin position="22"/>
        <end position="42"/>
    </location>
</feature>
<sequence length="117" mass="13532">MDDPAVTRNCYILMYEREDEREKEFTEMDASSNSGKDVEGEDLEDNIDFVQPDYKAVSNSSFNYVSYYVVVDTLKAFGKEVATIVRRFLPRHKIVASRNKALEQKFKPPVYSPSCEE</sequence>
<evidence type="ECO:0000313" key="2">
    <source>
        <dbReference type="EnsemblMetazoa" id="G24751.1:cds"/>
    </source>
</evidence>
<evidence type="ECO:0000256" key="1">
    <source>
        <dbReference type="SAM" id="MobiDB-lite"/>
    </source>
</evidence>
<accession>A0A8W8KPC1</accession>
<name>A0A8W8KPC1_MAGGI</name>
<organism evidence="2 3">
    <name type="scientific">Magallana gigas</name>
    <name type="common">Pacific oyster</name>
    <name type="synonym">Crassostrea gigas</name>
    <dbReference type="NCBI Taxonomy" id="29159"/>
    <lineage>
        <taxon>Eukaryota</taxon>
        <taxon>Metazoa</taxon>
        <taxon>Spiralia</taxon>
        <taxon>Lophotrochozoa</taxon>
        <taxon>Mollusca</taxon>
        <taxon>Bivalvia</taxon>
        <taxon>Autobranchia</taxon>
        <taxon>Pteriomorphia</taxon>
        <taxon>Ostreida</taxon>
        <taxon>Ostreoidea</taxon>
        <taxon>Ostreidae</taxon>
        <taxon>Magallana</taxon>
    </lineage>
</organism>
<protein>
    <submittedName>
        <fullName evidence="2">Uncharacterized protein</fullName>
    </submittedName>
</protein>
<reference evidence="2" key="1">
    <citation type="submission" date="2022-08" db="UniProtKB">
        <authorList>
            <consortium name="EnsemblMetazoa"/>
        </authorList>
    </citation>
    <scope>IDENTIFICATION</scope>
    <source>
        <strain evidence="2">05x7-T-G4-1.051#20</strain>
    </source>
</reference>
<proteinExistence type="predicted"/>
<keyword evidence="3" id="KW-1185">Reference proteome</keyword>
<dbReference type="Proteomes" id="UP000005408">
    <property type="component" value="Unassembled WGS sequence"/>
</dbReference>
<evidence type="ECO:0000313" key="3">
    <source>
        <dbReference type="Proteomes" id="UP000005408"/>
    </source>
</evidence>
<dbReference type="AlphaFoldDB" id="A0A8W8KPC1"/>